<comment type="caution">
    <text evidence="1">The sequence shown here is derived from an EMBL/GenBank/DDBJ whole genome shotgun (WGS) entry which is preliminary data.</text>
</comment>
<dbReference type="EMBL" id="MU275859">
    <property type="protein sequence ID" value="KAI0050665.1"/>
    <property type="molecule type" value="Genomic_DNA"/>
</dbReference>
<proteinExistence type="predicted"/>
<keyword evidence="2" id="KW-1185">Reference proteome</keyword>
<name>A0ACB8S3R1_9AGAM</name>
<reference evidence="1" key="2">
    <citation type="journal article" date="2022" name="New Phytol.">
        <title>Evolutionary transition to the ectomycorrhizal habit in the genomes of a hyperdiverse lineage of mushroom-forming fungi.</title>
        <authorList>
            <person name="Looney B."/>
            <person name="Miyauchi S."/>
            <person name="Morin E."/>
            <person name="Drula E."/>
            <person name="Courty P.E."/>
            <person name="Kohler A."/>
            <person name="Kuo A."/>
            <person name="LaButti K."/>
            <person name="Pangilinan J."/>
            <person name="Lipzen A."/>
            <person name="Riley R."/>
            <person name="Andreopoulos W."/>
            <person name="He G."/>
            <person name="Johnson J."/>
            <person name="Nolan M."/>
            <person name="Tritt A."/>
            <person name="Barry K.W."/>
            <person name="Grigoriev I.V."/>
            <person name="Nagy L.G."/>
            <person name="Hibbett D."/>
            <person name="Henrissat B."/>
            <person name="Matheny P.B."/>
            <person name="Labbe J."/>
            <person name="Martin F.M."/>
        </authorList>
    </citation>
    <scope>NUCLEOTIDE SEQUENCE</scope>
    <source>
        <strain evidence="1">FP105234-sp</strain>
    </source>
</reference>
<reference evidence="1" key="1">
    <citation type="submission" date="2021-02" db="EMBL/GenBank/DDBJ databases">
        <authorList>
            <consortium name="DOE Joint Genome Institute"/>
            <person name="Ahrendt S."/>
            <person name="Looney B.P."/>
            <person name="Miyauchi S."/>
            <person name="Morin E."/>
            <person name="Drula E."/>
            <person name="Courty P.E."/>
            <person name="Chicoki N."/>
            <person name="Fauchery L."/>
            <person name="Kohler A."/>
            <person name="Kuo A."/>
            <person name="Labutti K."/>
            <person name="Pangilinan J."/>
            <person name="Lipzen A."/>
            <person name="Riley R."/>
            <person name="Andreopoulos W."/>
            <person name="He G."/>
            <person name="Johnson J."/>
            <person name="Barry K.W."/>
            <person name="Grigoriev I.V."/>
            <person name="Nagy L."/>
            <person name="Hibbett D."/>
            <person name="Henrissat B."/>
            <person name="Matheny P.B."/>
            <person name="Labbe J."/>
            <person name="Martin F."/>
        </authorList>
    </citation>
    <scope>NUCLEOTIDE SEQUENCE</scope>
    <source>
        <strain evidence="1">FP105234-sp</strain>
    </source>
</reference>
<evidence type="ECO:0000313" key="1">
    <source>
        <dbReference type="EMBL" id="KAI0050665.1"/>
    </source>
</evidence>
<gene>
    <name evidence="1" type="ORF">FA95DRAFT_1555381</name>
</gene>
<accession>A0ACB8S3R1</accession>
<sequence>MDAPPDELAPLPDARAVEKPPSLPPGHVRHAVQKVVHHVQNHFGVGIICAVAYFDPGNWSVDLQAGSDFGYRPMLFVVMMAGVGAVIFQTMACRLGCVTGLDLAAHCRLLLYNRPRHRRLVRYGVMYPLYALCEIAIISTDLAELLGSAIGLCLLFPTLPLWAAVLLTATDVLVFLVLGDPSQGKGRPVRVFELTIIALVLAVFISFIVLLVKVHANWAHVFLGFVPSSRLFETSPNALYTAVGILGATVMPHALFLGSFLSTQDRVSTTPLPLPSPANASPHGGRGLRVWFRSLFAITRADRIAADREWRDNFVRPENNTLEFVHAHLGHGIVDIVTSLLGVAVPINSAILIIAASVFFESSQSASAPAGLFDAHDLIKQSVGTAAALIFALALLCAGQTASITATLAGQIVAEGFIKWRISPFLRRIVTRMIALVPSMVVAIAVGRKGIDTLLVASQVILSIVLPVVIIPLVWLTSSKDVMAVRRTAVAPPPAELEEKPEVQVREGEAVHEDEHEHVESAVPDDAASVMEENVDYSSGRFLTCLGYLICVLVVVANAYVIVELILGNRS</sequence>
<dbReference type="Proteomes" id="UP000814033">
    <property type="component" value="Unassembled WGS sequence"/>
</dbReference>
<protein>
    <submittedName>
        <fullName evidence="1">Natural resistance-associated macrophage protein</fullName>
    </submittedName>
</protein>
<organism evidence="1 2">
    <name type="scientific">Auriscalpium vulgare</name>
    <dbReference type="NCBI Taxonomy" id="40419"/>
    <lineage>
        <taxon>Eukaryota</taxon>
        <taxon>Fungi</taxon>
        <taxon>Dikarya</taxon>
        <taxon>Basidiomycota</taxon>
        <taxon>Agaricomycotina</taxon>
        <taxon>Agaricomycetes</taxon>
        <taxon>Russulales</taxon>
        <taxon>Auriscalpiaceae</taxon>
        <taxon>Auriscalpium</taxon>
    </lineage>
</organism>
<evidence type="ECO:0000313" key="2">
    <source>
        <dbReference type="Proteomes" id="UP000814033"/>
    </source>
</evidence>